<reference evidence="1 2" key="1">
    <citation type="submission" date="2016-03" db="EMBL/GenBank/DDBJ databases">
        <title>Whole genome sequencing of Grifola frondosa 9006-11.</title>
        <authorList>
            <person name="Min B."/>
            <person name="Park H."/>
            <person name="Kim J.-G."/>
            <person name="Cho H."/>
            <person name="Oh Y.-L."/>
            <person name="Kong W.-S."/>
            <person name="Choi I.-G."/>
        </authorList>
    </citation>
    <scope>NUCLEOTIDE SEQUENCE [LARGE SCALE GENOMIC DNA]</scope>
    <source>
        <strain evidence="1 2">9006-11</strain>
    </source>
</reference>
<dbReference type="AlphaFoldDB" id="A0A1C7LRJ0"/>
<evidence type="ECO:0000313" key="1">
    <source>
        <dbReference type="EMBL" id="OBZ67303.1"/>
    </source>
</evidence>
<protein>
    <submittedName>
        <fullName evidence="1">Uncharacterized protein</fullName>
    </submittedName>
</protein>
<proteinExistence type="predicted"/>
<sequence>MDRPRLVLWFDSVAEGGVITLVDWPLRTPSAQSISDLQLWRQGRSEFVACENILESLGPSLEHFQLSLDCRSEDGVLKLAHNSNLQTLSMRNVEASMCDHVPILLHHISSYQIRDISFHVSVEIAAELETYHSYWTELGSILERAQFRKLQRITMWWCPSQKITVGFCDFVQVMEGWLHDLGARRLLRVSDCLK</sequence>
<organism evidence="1 2">
    <name type="scientific">Grifola frondosa</name>
    <name type="common">Maitake</name>
    <name type="synonym">Polyporus frondosus</name>
    <dbReference type="NCBI Taxonomy" id="5627"/>
    <lineage>
        <taxon>Eukaryota</taxon>
        <taxon>Fungi</taxon>
        <taxon>Dikarya</taxon>
        <taxon>Basidiomycota</taxon>
        <taxon>Agaricomycotina</taxon>
        <taxon>Agaricomycetes</taxon>
        <taxon>Polyporales</taxon>
        <taxon>Grifolaceae</taxon>
        <taxon>Grifola</taxon>
    </lineage>
</organism>
<keyword evidence="2" id="KW-1185">Reference proteome</keyword>
<evidence type="ECO:0000313" key="2">
    <source>
        <dbReference type="Proteomes" id="UP000092993"/>
    </source>
</evidence>
<gene>
    <name evidence="1" type="ORF">A0H81_12532</name>
</gene>
<comment type="caution">
    <text evidence="1">The sequence shown here is derived from an EMBL/GenBank/DDBJ whole genome shotgun (WGS) entry which is preliminary data.</text>
</comment>
<dbReference type="Proteomes" id="UP000092993">
    <property type="component" value="Unassembled WGS sequence"/>
</dbReference>
<dbReference type="EMBL" id="LUGG01000024">
    <property type="protein sequence ID" value="OBZ67303.1"/>
    <property type="molecule type" value="Genomic_DNA"/>
</dbReference>
<name>A0A1C7LRJ0_GRIFR</name>
<accession>A0A1C7LRJ0</accession>